<accession>A8RQX0</accession>
<dbReference type="InterPro" id="IPR020904">
    <property type="entry name" value="Sc_DH/Rdtase_CS"/>
</dbReference>
<dbReference type="PRINTS" id="PR00080">
    <property type="entry name" value="SDRFAMILY"/>
</dbReference>
<dbReference type="PaxDb" id="411902-CLOBOL_02851"/>
<gene>
    <name evidence="4" type="ORF">CLOBOL_02851</name>
</gene>
<comment type="similarity">
    <text evidence="1">Belongs to the short-chain dehydrogenases/reductases (SDR) family.</text>
</comment>
<evidence type="ECO:0008006" key="6">
    <source>
        <dbReference type="Google" id="ProtNLM"/>
    </source>
</evidence>
<dbReference type="EMBL" id="ABCC02000026">
    <property type="protein sequence ID" value="EDP16937.1"/>
    <property type="molecule type" value="Genomic_DNA"/>
</dbReference>
<dbReference type="AlphaFoldDB" id="A8RQX0"/>
<dbReference type="Proteomes" id="UP000005396">
    <property type="component" value="Unassembled WGS sequence"/>
</dbReference>
<dbReference type="InterPro" id="IPR050259">
    <property type="entry name" value="SDR"/>
</dbReference>
<comment type="caution">
    <text evidence="4">The sequence shown here is derived from an EMBL/GenBank/DDBJ whole genome shotgun (WGS) entry which is preliminary data.</text>
</comment>
<dbReference type="PROSITE" id="PS00061">
    <property type="entry name" value="ADH_SHORT"/>
    <property type="match status" value="1"/>
</dbReference>
<dbReference type="SUPFAM" id="SSF51735">
    <property type="entry name" value="NAD(P)-binding Rossmann-fold domains"/>
    <property type="match status" value="1"/>
</dbReference>
<keyword evidence="3" id="KW-0753">Steroid metabolism</keyword>
<name>A8RQX0_ENTBW</name>
<sequence length="270" mass="30046">MRGFIHLIQYDLQERSKNMKLEGKVTIITGAGYGYGMSRGFPEAFAREGSHLSLNYYGCDDMKMKLWAQDMEKLGVRVILAPGDISQEETAERLIQRTWEEFGHIDVLVNNAGITGPKSIVDMTIEEWDRMIAVNLRSFFLTCKYVVPIMMKQKRGRIINIASQIAQKGGTDHCHYAAAKAGVIGLTKSLAWDLGKFGINVNCIAPGPINTQMMESVSDEWRKDKMKDLAIPRFGEIEEVVPSAIFLASSPDGDLYTGQTLGPNCGDVML</sequence>
<keyword evidence="2" id="KW-0560">Oxidoreductase</keyword>
<proteinExistence type="inferred from homology"/>
<evidence type="ECO:0000313" key="5">
    <source>
        <dbReference type="Proteomes" id="UP000005396"/>
    </source>
</evidence>
<evidence type="ECO:0000256" key="2">
    <source>
        <dbReference type="ARBA" id="ARBA00023002"/>
    </source>
</evidence>
<dbReference type="GO" id="GO:0008202">
    <property type="term" value="P:steroid metabolic process"/>
    <property type="evidence" value="ECO:0007669"/>
    <property type="project" value="UniProtKB-KW"/>
</dbReference>
<dbReference type="GO" id="GO:0032787">
    <property type="term" value="P:monocarboxylic acid metabolic process"/>
    <property type="evidence" value="ECO:0007669"/>
    <property type="project" value="UniProtKB-ARBA"/>
</dbReference>
<dbReference type="InterPro" id="IPR002347">
    <property type="entry name" value="SDR_fam"/>
</dbReference>
<dbReference type="CDD" id="cd05233">
    <property type="entry name" value="SDR_c"/>
    <property type="match status" value="1"/>
</dbReference>
<dbReference type="PANTHER" id="PTHR42879">
    <property type="entry name" value="3-OXOACYL-(ACYL-CARRIER-PROTEIN) REDUCTASE"/>
    <property type="match status" value="1"/>
</dbReference>
<dbReference type="Pfam" id="PF13561">
    <property type="entry name" value="adh_short_C2"/>
    <property type="match status" value="1"/>
</dbReference>
<organism evidence="4 5">
    <name type="scientific">Enterocloster bolteae (strain ATCC BAA-613 / DSM 15670 / CCUG 46953 / JCM 12243 / WAL 16351)</name>
    <name type="common">Clostridium bolteae</name>
    <dbReference type="NCBI Taxonomy" id="411902"/>
    <lineage>
        <taxon>Bacteria</taxon>
        <taxon>Bacillati</taxon>
        <taxon>Bacillota</taxon>
        <taxon>Clostridia</taxon>
        <taxon>Lachnospirales</taxon>
        <taxon>Lachnospiraceae</taxon>
        <taxon>Enterocloster</taxon>
    </lineage>
</organism>
<protein>
    <recommendedName>
        <fullName evidence="6">3-oxoacyl-[acyl-carrier-protein] reductase FabG</fullName>
    </recommendedName>
</protein>
<dbReference type="PANTHER" id="PTHR42879:SF2">
    <property type="entry name" value="3-OXOACYL-[ACYL-CARRIER-PROTEIN] REDUCTASE FABG"/>
    <property type="match status" value="1"/>
</dbReference>
<reference evidence="4 5" key="2">
    <citation type="submission" date="2007-09" db="EMBL/GenBank/DDBJ databases">
        <title>Draft genome sequence of Clostridium bolteae (ATCC BAA-613).</title>
        <authorList>
            <person name="Sudarsanam P."/>
            <person name="Ley R."/>
            <person name="Guruge J."/>
            <person name="Turnbaugh P.J."/>
            <person name="Mahowald M."/>
            <person name="Liep D."/>
            <person name="Gordon J."/>
        </authorList>
    </citation>
    <scope>NUCLEOTIDE SEQUENCE [LARGE SCALE GENOMIC DNA]</scope>
    <source>
        <strain evidence="5">ATCC BAA-613 / DSM 15670 / CCUG 46953 / JCM 12243 / WAL 16351</strain>
    </source>
</reference>
<reference evidence="4 5" key="1">
    <citation type="submission" date="2007-08" db="EMBL/GenBank/DDBJ databases">
        <authorList>
            <person name="Fulton L."/>
            <person name="Clifton S."/>
            <person name="Fulton B."/>
            <person name="Xu J."/>
            <person name="Minx P."/>
            <person name="Pepin K.H."/>
            <person name="Johnson M."/>
            <person name="Thiruvilangam P."/>
            <person name="Bhonagiri V."/>
            <person name="Nash W.E."/>
            <person name="Mardis E.R."/>
            <person name="Wilson R.K."/>
        </authorList>
    </citation>
    <scope>NUCLEOTIDE SEQUENCE [LARGE SCALE GENOMIC DNA]</scope>
    <source>
        <strain evidence="5">ATCC BAA-613 / DSM 15670 / CCUG 46953 / JCM 12243 / WAL 16351</strain>
    </source>
</reference>
<evidence type="ECO:0000256" key="3">
    <source>
        <dbReference type="ARBA" id="ARBA00023221"/>
    </source>
</evidence>
<evidence type="ECO:0000313" key="4">
    <source>
        <dbReference type="EMBL" id="EDP16937.1"/>
    </source>
</evidence>
<dbReference type="GO" id="GO:0016491">
    <property type="term" value="F:oxidoreductase activity"/>
    <property type="evidence" value="ECO:0007669"/>
    <property type="project" value="UniProtKB-KW"/>
</dbReference>
<dbReference type="PRINTS" id="PR00081">
    <property type="entry name" value="GDHRDH"/>
</dbReference>
<dbReference type="HOGENOM" id="CLU_010194_2_10_9"/>
<dbReference type="InterPro" id="IPR036291">
    <property type="entry name" value="NAD(P)-bd_dom_sf"/>
</dbReference>
<dbReference type="eggNOG" id="COG1028">
    <property type="taxonomic scope" value="Bacteria"/>
</dbReference>
<dbReference type="Gene3D" id="3.40.50.720">
    <property type="entry name" value="NAD(P)-binding Rossmann-like Domain"/>
    <property type="match status" value="1"/>
</dbReference>
<evidence type="ECO:0000256" key="1">
    <source>
        <dbReference type="ARBA" id="ARBA00006484"/>
    </source>
</evidence>
<dbReference type="FunFam" id="3.40.50.720:FF:000173">
    <property type="entry name" value="3-oxoacyl-[acyl-carrier protein] reductase"/>
    <property type="match status" value="1"/>
</dbReference>
<keyword evidence="3" id="KW-0443">Lipid metabolism</keyword>